<evidence type="ECO:0000313" key="3">
    <source>
        <dbReference type="Proteomes" id="UP001152766"/>
    </source>
</evidence>
<reference evidence="2" key="1">
    <citation type="submission" date="2019-02" db="EMBL/GenBank/DDBJ databases">
        <title>Draft genome of the type strain Pelomonas aquatica CCUG 52575T.</title>
        <authorList>
            <person name="Gomila M."/>
            <person name="Lalucat J."/>
        </authorList>
    </citation>
    <scope>NUCLEOTIDE SEQUENCE</scope>
    <source>
        <strain evidence="2">CCUG 52575</strain>
    </source>
</reference>
<comment type="caution">
    <text evidence="2">The sequence shown here is derived from an EMBL/GenBank/DDBJ whole genome shotgun (WGS) entry which is preliminary data.</text>
</comment>
<dbReference type="Gene3D" id="2.60.120.260">
    <property type="entry name" value="Galactose-binding domain-like"/>
    <property type="match status" value="1"/>
</dbReference>
<accession>A0A9X4R4Z2</accession>
<protein>
    <recommendedName>
        <fullName evidence="4">PEP-CTERM protein-sorting domain-containing protein</fullName>
    </recommendedName>
</protein>
<keyword evidence="3" id="KW-1185">Reference proteome</keyword>
<gene>
    <name evidence="2" type="ORF">EXJ73_11620</name>
</gene>
<keyword evidence="1" id="KW-0732">Signal</keyword>
<dbReference type="EMBL" id="SGUG01000015">
    <property type="protein sequence ID" value="MDG0863115.1"/>
    <property type="molecule type" value="Genomic_DNA"/>
</dbReference>
<sequence>MTHLNKFVLAIATAAMAQLAHAAPIALTNAGFEANWTSVAFAGSDGHVTFNYAPTGPNVGWSFGAGTGVAGAYDLLAAFEGSRFALLQGASNPMSQTFSLAGAMDVNLSFELALRPRYAPGQVVRVSVDGQTVGEATAATGWHLHALDLGLLSSGTHELAFQGLSGSVGDTTAFLDDVRLDGQASRALPEPAGLPMTLLAAGVGLVAWRRRAR</sequence>
<evidence type="ECO:0008006" key="4">
    <source>
        <dbReference type="Google" id="ProtNLM"/>
    </source>
</evidence>
<dbReference type="RefSeq" id="WP_268152220.1">
    <property type="nucleotide sequence ID" value="NZ_JAPPUW010000014.1"/>
</dbReference>
<dbReference type="AlphaFoldDB" id="A0A9X4R4Z2"/>
<evidence type="ECO:0000313" key="2">
    <source>
        <dbReference type="EMBL" id="MDG0863115.1"/>
    </source>
</evidence>
<name>A0A9X4R4Z2_9BURK</name>
<dbReference type="Proteomes" id="UP001152766">
    <property type="component" value="Unassembled WGS sequence"/>
</dbReference>
<feature type="signal peptide" evidence="1">
    <location>
        <begin position="1"/>
        <end position="22"/>
    </location>
</feature>
<organism evidence="2 3">
    <name type="scientific">Pelomonas aquatica</name>
    <dbReference type="NCBI Taxonomy" id="431058"/>
    <lineage>
        <taxon>Bacteria</taxon>
        <taxon>Pseudomonadati</taxon>
        <taxon>Pseudomonadota</taxon>
        <taxon>Betaproteobacteria</taxon>
        <taxon>Burkholderiales</taxon>
        <taxon>Sphaerotilaceae</taxon>
        <taxon>Roseateles</taxon>
    </lineage>
</organism>
<proteinExistence type="predicted"/>
<feature type="chain" id="PRO_5040764274" description="PEP-CTERM protein-sorting domain-containing protein" evidence="1">
    <location>
        <begin position="23"/>
        <end position="213"/>
    </location>
</feature>
<evidence type="ECO:0000256" key="1">
    <source>
        <dbReference type="SAM" id="SignalP"/>
    </source>
</evidence>